<dbReference type="AlphaFoldDB" id="A0A6M3LD03"/>
<sequence length="110" mass="12384">MAMKTENDLSFQEAKLDYGAMVRCARIAVYEVQGNIEDYNKQLHEALSKDNITQLRLLPEWIEREVGKLAVCAETLASLLGGLDRAHVTIVNRSITAEAQQYLDSEKEAE</sequence>
<evidence type="ECO:0000313" key="1">
    <source>
        <dbReference type="EMBL" id="QJA92600.1"/>
    </source>
</evidence>
<accession>A0A6M3LD03</accession>
<dbReference type="EMBL" id="MT143080">
    <property type="protein sequence ID" value="QJA92600.1"/>
    <property type="molecule type" value="Genomic_DNA"/>
</dbReference>
<organism evidence="1">
    <name type="scientific">viral metagenome</name>
    <dbReference type="NCBI Taxonomy" id="1070528"/>
    <lineage>
        <taxon>unclassified sequences</taxon>
        <taxon>metagenomes</taxon>
        <taxon>organismal metagenomes</taxon>
    </lineage>
</organism>
<reference evidence="1" key="1">
    <citation type="submission" date="2020-03" db="EMBL/GenBank/DDBJ databases">
        <title>The deep terrestrial virosphere.</title>
        <authorList>
            <person name="Holmfeldt K."/>
            <person name="Nilsson E."/>
            <person name="Simone D."/>
            <person name="Lopez-Fernandez M."/>
            <person name="Wu X."/>
            <person name="de Brujin I."/>
            <person name="Lundin D."/>
            <person name="Andersson A."/>
            <person name="Bertilsson S."/>
            <person name="Dopson M."/>
        </authorList>
    </citation>
    <scope>NUCLEOTIDE SEQUENCE</scope>
    <source>
        <strain evidence="1">MM415B04563</strain>
    </source>
</reference>
<name>A0A6M3LD03_9ZZZZ</name>
<protein>
    <submittedName>
        <fullName evidence="1">Uncharacterized protein</fullName>
    </submittedName>
</protein>
<proteinExistence type="predicted"/>
<gene>
    <name evidence="1" type="ORF">MM415B04563_0011</name>
</gene>